<accession>A0A381TL79</accession>
<organism evidence="2">
    <name type="scientific">marine metagenome</name>
    <dbReference type="NCBI Taxonomy" id="408172"/>
    <lineage>
        <taxon>unclassified sequences</taxon>
        <taxon>metagenomes</taxon>
        <taxon>ecological metagenomes</taxon>
    </lineage>
</organism>
<reference evidence="2" key="1">
    <citation type="submission" date="2018-05" db="EMBL/GenBank/DDBJ databases">
        <authorList>
            <person name="Lanie J.A."/>
            <person name="Ng W.-L."/>
            <person name="Kazmierczak K.M."/>
            <person name="Andrzejewski T.M."/>
            <person name="Davidsen T.M."/>
            <person name="Wayne K.J."/>
            <person name="Tettelin H."/>
            <person name="Glass J.I."/>
            <person name="Rusch D."/>
            <person name="Podicherti R."/>
            <person name="Tsui H.-C.T."/>
            <person name="Winkler M.E."/>
        </authorList>
    </citation>
    <scope>NUCLEOTIDE SEQUENCE</scope>
</reference>
<dbReference type="AlphaFoldDB" id="A0A381TL79"/>
<dbReference type="InterPro" id="IPR029058">
    <property type="entry name" value="AB_hydrolase_fold"/>
</dbReference>
<dbReference type="InterPro" id="IPR050266">
    <property type="entry name" value="AB_hydrolase_sf"/>
</dbReference>
<evidence type="ECO:0000259" key="1">
    <source>
        <dbReference type="Pfam" id="PF00561"/>
    </source>
</evidence>
<evidence type="ECO:0000313" key="2">
    <source>
        <dbReference type="EMBL" id="SVA16544.1"/>
    </source>
</evidence>
<dbReference type="PANTHER" id="PTHR43798">
    <property type="entry name" value="MONOACYLGLYCEROL LIPASE"/>
    <property type="match status" value="1"/>
</dbReference>
<dbReference type="EMBL" id="UINC01004743">
    <property type="protein sequence ID" value="SVA16544.1"/>
    <property type="molecule type" value="Genomic_DNA"/>
</dbReference>
<dbReference type="PRINTS" id="PR00111">
    <property type="entry name" value="ABHYDROLASE"/>
</dbReference>
<proteinExistence type="predicted"/>
<name>A0A381TL79_9ZZZZ</name>
<gene>
    <name evidence="2" type="ORF">METZ01_LOCUS69398</name>
</gene>
<dbReference type="GO" id="GO:0016020">
    <property type="term" value="C:membrane"/>
    <property type="evidence" value="ECO:0007669"/>
    <property type="project" value="TreeGrafter"/>
</dbReference>
<sequence length="266" mass="29985">MAGEISQFEEQEIMIAEGKLQMRIAGEGEPLLLLHGELGFPGWMKYHRALSEQFRVMAPSHPGYDGSDRLDWAMHVSDLAGVYLQVLDDLELSGINMVGFSMGGWLAAEMAAMDPGKFSKLVLVGPMGVKPEEGEIYDLFLNLATEFLEESFLNPNSVEEYATLRPDVPSPEQEELWEVGREQSARLAWKPFMYNPTLPYLLRRLKTLQTLIVSGRQDSIVPIDSLRIYNESIPGSSLSLIDQSGHRPEIEKPEDFLKLLINFLKK</sequence>
<protein>
    <recommendedName>
        <fullName evidence="1">AB hydrolase-1 domain-containing protein</fullName>
    </recommendedName>
</protein>
<dbReference type="PANTHER" id="PTHR43798:SF33">
    <property type="entry name" value="HYDROLASE, PUTATIVE (AFU_ORTHOLOGUE AFUA_2G14860)-RELATED"/>
    <property type="match status" value="1"/>
</dbReference>
<dbReference type="Pfam" id="PF00561">
    <property type="entry name" value="Abhydrolase_1"/>
    <property type="match status" value="1"/>
</dbReference>
<dbReference type="SUPFAM" id="SSF53474">
    <property type="entry name" value="alpha/beta-Hydrolases"/>
    <property type="match status" value="1"/>
</dbReference>
<dbReference type="InterPro" id="IPR000073">
    <property type="entry name" value="AB_hydrolase_1"/>
</dbReference>
<feature type="domain" description="AB hydrolase-1" evidence="1">
    <location>
        <begin position="30"/>
        <end position="252"/>
    </location>
</feature>
<dbReference type="Gene3D" id="3.40.50.1820">
    <property type="entry name" value="alpha/beta hydrolase"/>
    <property type="match status" value="1"/>
</dbReference>